<evidence type="ECO:0000256" key="1">
    <source>
        <dbReference type="SAM" id="MobiDB-lite"/>
    </source>
</evidence>
<feature type="compositionally biased region" description="Basic and acidic residues" evidence="1">
    <location>
        <begin position="14"/>
        <end position="25"/>
    </location>
</feature>
<name>A0A4Y7S153_COPMI</name>
<comment type="caution">
    <text evidence="2">The sequence shown here is derived from an EMBL/GenBank/DDBJ whole genome shotgun (WGS) entry which is preliminary data.</text>
</comment>
<feature type="region of interest" description="Disordered" evidence="1">
    <location>
        <begin position="1"/>
        <end position="51"/>
    </location>
</feature>
<sequence>MPMLKRKPSQETPSSRDGKKLKQTAERVGNAEASEAVGASQVEAASPGKENVMTRSLRSGVKIITKSAGKLLKRKLPSKKGAQTVDARKPACKAESEVAGAAPKAQVLVRAVRVEKPLYLDQLKSALEEGAKKAAEELQGWWDEYIAAKSAAGEEAEGLQAFAEAGAMTAKDSGSLLTRDNSEEPAPAISIDAPESKVESSIGATSVSGAGCADSLKTCAKELKTCEYAELASGGATEMERIPKLVPDKWDETEYVSYDEESDSD</sequence>
<protein>
    <submittedName>
        <fullName evidence="2">Uncharacterized protein</fullName>
    </submittedName>
</protein>
<organism evidence="2 3">
    <name type="scientific">Coprinellus micaceus</name>
    <name type="common">Glistening ink-cap mushroom</name>
    <name type="synonym">Coprinus micaceus</name>
    <dbReference type="NCBI Taxonomy" id="71717"/>
    <lineage>
        <taxon>Eukaryota</taxon>
        <taxon>Fungi</taxon>
        <taxon>Dikarya</taxon>
        <taxon>Basidiomycota</taxon>
        <taxon>Agaricomycotina</taxon>
        <taxon>Agaricomycetes</taxon>
        <taxon>Agaricomycetidae</taxon>
        <taxon>Agaricales</taxon>
        <taxon>Agaricineae</taxon>
        <taxon>Psathyrellaceae</taxon>
        <taxon>Coprinellus</taxon>
    </lineage>
</organism>
<gene>
    <name evidence="2" type="ORF">FA13DRAFT_1878341</name>
</gene>
<proteinExistence type="predicted"/>
<dbReference type="EMBL" id="QPFP01000377">
    <property type="protein sequence ID" value="TEB14809.1"/>
    <property type="molecule type" value="Genomic_DNA"/>
</dbReference>
<dbReference type="AlphaFoldDB" id="A0A4Y7S153"/>
<dbReference type="Proteomes" id="UP000298030">
    <property type="component" value="Unassembled WGS sequence"/>
</dbReference>
<reference evidence="2 3" key="1">
    <citation type="journal article" date="2019" name="Nat. Ecol. Evol.">
        <title>Megaphylogeny resolves global patterns of mushroom evolution.</title>
        <authorList>
            <person name="Varga T."/>
            <person name="Krizsan K."/>
            <person name="Foldi C."/>
            <person name="Dima B."/>
            <person name="Sanchez-Garcia M."/>
            <person name="Sanchez-Ramirez S."/>
            <person name="Szollosi G.J."/>
            <person name="Szarkandi J.G."/>
            <person name="Papp V."/>
            <person name="Albert L."/>
            <person name="Andreopoulos W."/>
            <person name="Angelini C."/>
            <person name="Antonin V."/>
            <person name="Barry K.W."/>
            <person name="Bougher N.L."/>
            <person name="Buchanan P."/>
            <person name="Buyck B."/>
            <person name="Bense V."/>
            <person name="Catcheside P."/>
            <person name="Chovatia M."/>
            <person name="Cooper J."/>
            <person name="Damon W."/>
            <person name="Desjardin D."/>
            <person name="Finy P."/>
            <person name="Geml J."/>
            <person name="Haridas S."/>
            <person name="Hughes K."/>
            <person name="Justo A."/>
            <person name="Karasinski D."/>
            <person name="Kautmanova I."/>
            <person name="Kiss B."/>
            <person name="Kocsube S."/>
            <person name="Kotiranta H."/>
            <person name="LaButti K.M."/>
            <person name="Lechner B.E."/>
            <person name="Liimatainen K."/>
            <person name="Lipzen A."/>
            <person name="Lukacs Z."/>
            <person name="Mihaltcheva S."/>
            <person name="Morgado L.N."/>
            <person name="Niskanen T."/>
            <person name="Noordeloos M.E."/>
            <person name="Ohm R.A."/>
            <person name="Ortiz-Santana B."/>
            <person name="Ovrebo C."/>
            <person name="Racz N."/>
            <person name="Riley R."/>
            <person name="Savchenko A."/>
            <person name="Shiryaev A."/>
            <person name="Soop K."/>
            <person name="Spirin V."/>
            <person name="Szebenyi C."/>
            <person name="Tomsovsky M."/>
            <person name="Tulloss R.E."/>
            <person name="Uehling J."/>
            <person name="Grigoriev I.V."/>
            <person name="Vagvolgyi C."/>
            <person name="Papp T."/>
            <person name="Martin F.M."/>
            <person name="Miettinen O."/>
            <person name="Hibbett D.S."/>
            <person name="Nagy L.G."/>
        </authorList>
    </citation>
    <scope>NUCLEOTIDE SEQUENCE [LARGE SCALE GENOMIC DNA]</scope>
    <source>
        <strain evidence="2 3">FP101781</strain>
    </source>
</reference>
<keyword evidence="3" id="KW-1185">Reference proteome</keyword>
<accession>A0A4Y7S153</accession>
<evidence type="ECO:0000313" key="2">
    <source>
        <dbReference type="EMBL" id="TEB14809.1"/>
    </source>
</evidence>
<evidence type="ECO:0000313" key="3">
    <source>
        <dbReference type="Proteomes" id="UP000298030"/>
    </source>
</evidence>